<dbReference type="PANTHER" id="PTHR30462:SF0">
    <property type="entry name" value="INTERMEMBRANE TRANSPORT PROTEIN YEBT"/>
    <property type="match status" value="1"/>
</dbReference>
<dbReference type="RefSeq" id="WP_051527783.1">
    <property type="nucleotide sequence ID" value="NZ_JBHLZN010000001.1"/>
</dbReference>
<gene>
    <name evidence="9" type="ORF">ACFFLH_03410</name>
</gene>
<dbReference type="EMBL" id="JBHLZN010000001">
    <property type="protein sequence ID" value="MFB9885455.1"/>
    <property type="molecule type" value="Genomic_DNA"/>
</dbReference>
<feature type="domain" description="Mce/MlaD" evidence="8">
    <location>
        <begin position="162"/>
        <end position="220"/>
    </location>
</feature>
<feature type="domain" description="Mce/MlaD" evidence="8">
    <location>
        <begin position="284"/>
        <end position="375"/>
    </location>
</feature>
<keyword evidence="5 7" id="KW-1133">Transmembrane helix</keyword>
<reference evidence="9 10" key="1">
    <citation type="submission" date="2024-09" db="EMBL/GenBank/DDBJ databases">
        <authorList>
            <person name="Sun Q."/>
            <person name="Mori K."/>
        </authorList>
    </citation>
    <scope>NUCLEOTIDE SEQUENCE [LARGE SCALE GENOMIC DNA]</scope>
    <source>
        <strain evidence="9 10">ATCC 51285</strain>
    </source>
</reference>
<feature type="domain" description="Mce/MlaD" evidence="8">
    <location>
        <begin position="521"/>
        <end position="611"/>
    </location>
</feature>
<name>A0ABV5Z850_9GAMM</name>
<comment type="caution">
    <text evidence="9">The sequence shown here is derived from an EMBL/GenBank/DDBJ whole genome shotgun (WGS) entry which is preliminary data.</text>
</comment>
<dbReference type="PANTHER" id="PTHR30462">
    <property type="entry name" value="INTERMEMBRANE TRANSPORT PROTEIN PQIB-RELATED"/>
    <property type="match status" value="1"/>
</dbReference>
<evidence type="ECO:0000313" key="9">
    <source>
        <dbReference type="EMBL" id="MFB9885455.1"/>
    </source>
</evidence>
<feature type="domain" description="Mce/MlaD" evidence="8">
    <location>
        <begin position="398"/>
        <end position="477"/>
    </location>
</feature>
<accession>A0ABV5Z850</accession>
<feature type="domain" description="Mce/MlaD" evidence="8">
    <location>
        <begin position="635"/>
        <end position="693"/>
    </location>
</feature>
<dbReference type="Proteomes" id="UP001589628">
    <property type="component" value="Unassembled WGS sequence"/>
</dbReference>
<feature type="domain" description="Mce/MlaD" evidence="8">
    <location>
        <begin position="49"/>
        <end position="139"/>
    </location>
</feature>
<evidence type="ECO:0000256" key="2">
    <source>
        <dbReference type="ARBA" id="ARBA00022475"/>
    </source>
</evidence>
<evidence type="ECO:0000256" key="3">
    <source>
        <dbReference type="ARBA" id="ARBA00022519"/>
    </source>
</evidence>
<evidence type="ECO:0000256" key="6">
    <source>
        <dbReference type="ARBA" id="ARBA00023136"/>
    </source>
</evidence>
<dbReference type="Pfam" id="PF02470">
    <property type="entry name" value="MlaD"/>
    <property type="match status" value="6"/>
</dbReference>
<dbReference type="InterPro" id="IPR051800">
    <property type="entry name" value="PqiA-PqiB_transport"/>
</dbReference>
<evidence type="ECO:0000256" key="1">
    <source>
        <dbReference type="ARBA" id="ARBA00004533"/>
    </source>
</evidence>
<evidence type="ECO:0000313" key="10">
    <source>
        <dbReference type="Proteomes" id="UP001589628"/>
    </source>
</evidence>
<organism evidence="9 10">
    <name type="scientific">Balneatrix alpica</name>
    <dbReference type="NCBI Taxonomy" id="75684"/>
    <lineage>
        <taxon>Bacteria</taxon>
        <taxon>Pseudomonadati</taxon>
        <taxon>Pseudomonadota</taxon>
        <taxon>Gammaproteobacteria</taxon>
        <taxon>Oceanospirillales</taxon>
        <taxon>Balneatrichaceae</taxon>
        <taxon>Balneatrix</taxon>
    </lineage>
</organism>
<keyword evidence="4 7" id="KW-0812">Transmembrane</keyword>
<proteinExistence type="predicted"/>
<evidence type="ECO:0000256" key="4">
    <source>
        <dbReference type="ARBA" id="ARBA00022692"/>
    </source>
</evidence>
<keyword evidence="6 7" id="KW-0472">Membrane</keyword>
<evidence type="ECO:0000259" key="8">
    <source>
        <dbReference type="Pfam" id="PF02470"/>
    </source>
</evidence>
<keyword evidence="3" id="KW-0997">Cell inner membrane</keyword>
<dbReference type="InterPro" id="IPR003399">
    <property type="entry name" value="Mce/MlaD"/>
</dbReference>
<keyword evidence="10" id="KW-1185">Reference proteome</keyword>
<protein>
    <submittedName>
        <fullName evidence="9">Intermembrane transport protein PqiB</fullName>
    </submittedName>
</protein>
<evidence type="ECO:0000256" key="7">
    <source>
        <dbReference type="SAM" id="Phobius"/>
    </source>
</evidence>
<sequence>MSEGQQPTAGVTQALVRRRKRWSMVWFLPLLALAIGIWLLWRSYSEAGIGIVVRFQNGQGLEIGKTELRYKGLRIGVLERLEFADDLSWVDAHINVERSAEGALRHGSRFWLVKPRISLDGITGLDTLVSGNYIAIRPGDGSFAREFEADLQPPPVDVTEPGLHLTLKARSLGSLSPGAPIYYKQIKVGSVQEYRLADNFTSVELDVYIPAPYDRLVSPSTRFWNASGISIRGGLGGFNVRTESLATLLVGGIAFYTPDEQAQTPVPNGSVFTLYEDYASAEAGVPVQIRFQSAEGLVAGSTPVVYRGITLGTVQDVSLSEDLSEVAAKVLFDPRAKALLNTGTRFWLVKPSISLAGLSGLDTLLKGQYIALEPGEGEPAREFQALAEGPNLDQVEDGLTLTLKARSLGSVSAGSPVYFRRIEVGKVLGYQLSDDHEQILIEVNIRPAYSHLVNTAARFWHASGIQLSGGLSGIKLETQSLLSLISGGIAFDYLEDAKTAKAKPSTEFILYDNERVALRRGRYVQIRWDDAQGLQPGAELRWQGLKMGEVTAIQPLQNWAGVLVEVLLQPEAYSLAVEGSRFWVVKPEVALSGVQGLDTLVSGAYIRVLPGRGEAAKTFIGLAQPPVVEKEQGLRLVLVSAELGSHKAGEGVYYRGVQVGKVVRTALSHTAQDVLIEVLIEPRYANLVRQNSRFWNISGIGVDFGLFKGATIRTQSLETILAGGIAFATPPELAAKAPSGAYFNLHKEAEPTWLQWRPQIDLPGDTLGLSPPAAQEDKAEVALVKE</sequence>
<feature type="transmembrane region" description="Helical" evidence="7">
    <location>
        <begin position="22"/>
        <end position="41"/>
    </location>
</feature>
<comment type="subcellular location">
    <subcellularLocation>
        <location evidence="1">Cell inner membrane</location>
    </subcellularLocation>
</comment>
<evidence type="ECO:0000256" key="5">
    <source>
        <dbReference type="ARBA" id="ARBA00022989"/>
    </source>
</evidence>
<keyword evidence="2" id="KW-1003">Cell membrane</keyword>